<reference evidence="1 2" key="1">
    <citation type="journal article" date="2019" name="Nat. Ecol. Evol.">
        <title>Megaphylogeny resolves global patterns of mushroom evolution.</title>
        <authorList>
            <person name="Varga T."/>
            <person name="Krizsan K."/>
            <person name="Foldi C."/>
            <person name="Dima B."/>
            <person name="Sanchez-Garcia M."/>
            <person name="Sanchez-Ramirez S."/>
            <person name="Szollosi G.J."/>
            <person name="Szarkandi J.G."/>
            <person name="Papp V."/>
            <person name="Albert L."/>
            <person name="Andreopoulos W."/>
            <person name="Angelini C."/>
            <person name="Antonin V."/>
            <person name="Barry K.W."/>
            <person name="Bougher N.L."/>
            <person name="Buchanan P."/>
            <person name="Buyck B."/>
            <person name="Bense V."/>
            <person name="Catcheside P."/>
            <person name="Chovatia M."/>
            <person name="Cooper J."/>
            <person name="Damon W."/>
            <person name="Desjardin D."/>
            <person name="Finy P."/>
            <person name="Geml J."/>
            <person name="Haridas S."/>
            <person name="Hughes K."/>
            <person name="Justo A."/>
            <person name="Karasinski D."/>
            <person name="Kautmanova I."/>
            <person name="Kiss B."/>
            <person name="Kocsube S."/>
            <person name="Kotiranta H."/>
            <person name="LaButti K.M."/>
            <person name="Lechner B.E."/>
            <person name="Liimatainen K."/>
            <person name="Lipzen A."/>
            <person name="Lukacs Z."/>
            <person name="Mihaltcheva S."/>
            <person name="Morgado L.N."/>
            <person name="Niskanen T."/>
            <person name="Noordeloos M.E."/>
            <person name="Ohm R.A."/>
            <person name="Ortiz-Santana B."/>
            <person name="Ovrebo C."/>
            <person name="Racz N."/>
            <person name="Riley R."/>
            <person name="Savchenko A."/>
            <person name="Shiryaev A."/>
            <person name="Soop K."/>
            <person name="Spirin V."/>
            <person name="Szebenyi C."/>
            <person name="Tomsovsky M."/>
            <person name="Tulloss R.E."/>
            <person name="Uehling J."/>
            <person name="Grigoriev I.V."/>
            <person name="Vagvolgyi C."/>
            <person name="Papp T."/>
            <person name="Martin F.M."/>
            <person name="Miettinen O."/>
            <person name="Hibbett D.S."/>
            <person name="Nagy L.G."/>
        </authorList>
    </citation>
    <scope>NUCLEOTIDE SEQUENCE [LARGE SCALE GENOMIC DNA]</scope>
    <source>
        <strain evidence="1 2">HHB13444</strain>
    </source>
</reference>
<organism evidence="1 2">
    <name type="scientific">Polyporus arcularius HHB13444</name>
    <dbReference type="NCBI Taxonomy" id="1314778"/>
    <lineage>
        <taxon>Eukaryota</taxon>
        <taxon>Fungi</taxon>
        <taxon>Dikarya</taxon>
        <taxon>Basidiomycota</taxon>
        <taxon>Agaricomycotina</taxon>
        <taxon>Agaricomycetes</taxon>
        <taxon>Polyporales</taxon>
        <taxon>Polyporaceae</taxon>
        <taxon>Polyporus</taxon>
    </lineage>
</organism>
<dbReference type="InParanoid" id="A0A5C3PQF0"/>
<accession>A0A5C3PQF0</accession>
<proteinExistence type="predicted"/>
<dbReference type="SUPFAM" id="SSF52047">
    <property type="entry name" value="RNI-like"/>
    <property type="match status" value="1"/>
</dbReference>
<evidence type="ECO:0000313" key="1">
    <source>
        <dbReference type="EMBL" id="TFK91985.1"/>
    </source>
</evidence>
<keyword evidence="2" id="KW-1185">Reference proteome</keyword>
<dbReference type="STRING" id="1314778.A0A5C3PQF0"/>
<protein>
    <recommendedName>
        <fullName evidence="3">F-box domain-containing protein</fullName>
    </recommendedName>
</protein>
<evidence type="ECO:0000313" key="2">
    <source>
        <dbReference type="Proteomes" id="UP000308197"/>
    </source>
</evidence>
<dbReference type="InterPro" id="IPR032675">
    <property type="entry name" value="LRR_dom_sf"/>
</dbReference>
<dbReference type="Proteomes" id="UP000308197">
    <property type="component" value="Unassembled WGS sequence"/>
</dbReference>
<dbReference type="EMBL" id="ML211007">
    <property type="protein sequence ID" value="TFK91985.1"/>
    <property type="molecule type" value="Genomic_DNA"/>
</dbReference>
<dbReference type="Gene3D" id="3.80.10.10">
    <property type="entry name" value="Ribonuclease Inhibitor"/>
    <property type="match status" value="1"/>
</dbReference>
<evidence type="ECO:0008006" key="3">
    <source>
        <dbReference type="Google" id="ProtNLM"/>
    </source>
</evidence>
<dbReference type="AlphaFoldDB" id="A0A5C3PQF0"/>
<name>A0A5C3PQF0_9APHY</name>
<sequence length="428" mass="47951">MDFGACHDALMCQDVLEEIGRCLLAEEDRWTAATSLNLACLARVCKVFNVSFNKMLWAKLPSIVPLLRLLSWVSCAPHDDDEITKIYVLSGPVDLDNWSRFLCLASMVRKLESEAYRTVDPDTSCTVSPSVWKTMAMLSEGKPLLPSLQHYYWRDDPDQPADSMLLEVSLFVASPSLRKLSLAFRGRQSLDTMAQAFQTIFSSSPALSVLDVRALPSHQQTLSPTIIPVGMLGRLSKLKLPAFPMPDLDMFRTLSSMEALSELTIGASFGYDFSPDVSGFPSLIYLQLLRPCPDTVLTVISAIASHKLLRLDVQCARFSGDRPWICEDLSALFTVLAQRFPLLQELHVDVVTVTLQSVDFVTTSLMSLLSLKRISLAFRDDYMKWHRKALMTDTFFSAFAAWQSLVSFGFITPLALDHSITVQPQRCW</sequence>
<gene>
    <name evidence="1" type="ORF">K466DRAFT_269609</name>
</gene>